<dbReference type="PANTHER" id="PTHR42940:SF8">
    <property type="entry name" value="VACUOLAR PROTEIN SORTING-ASSOCIATED PROTEIN 11"/>
    <property type="match status" value="1"/>
</dbReference>
<dbReference type="GO" id="GO:0046872">
    <property type="term" value="F:metal ion binding"/>
    <property type="evidence" value="ECO:0007669"/>
    <property type="project" value="UniProtKB-KW"/>
</dbReference>
<dbReference type="AlphaFoldDB" id="A0A1W7D5V2"/>
<evidence type="ECO:0000256" key="8">
    <source>
        <dbReference type="ARBA" id="ARBA00049243"/>
    </source>
</evidence>
<evidence type="ECO:0000256" key="6">
    <source>
        <dbReference type="ARBA" id="ARBA00023002"/>
    </source>
</evidence>
<evidence type="ECO:0000256" key="7">
    <source>
        <dbReference type="ARBA" id="ARBA00049164"/>
    </source>
</evidence>
<evidence type="ECO:0000256" key="5">
    <source>
        <dbReference type="ARBA" id="ARBA00022833"/>
    </source>
</evidence>
<evidence type="ECO:0000256" key="2">
    <source>
        <dbReference type="ARBA" id="ARBA00008072"/>
    </source>
</evidence>
<dbReference type="EMBL" id="CP021121">
    <property type="protein sequence ID" value="ARQ71980.1"/>
    <property type="molecule type" value="Genomic_DNA"/>
</dbReference>
<dbReference type="GO" id="GO:0004022">
    <property type="term" value="F:alcohol dehydrogenase (NAD+) activity"/>
    <property type="evidence" value="ECO:0007669"/>
    <property type="project" value="UniProtKB-EC"/>
</dbReference>
<feature type="domain" description="Enoyl reductase (ER)" evidence="9">
    <location>
        <begin position="24"/>
        <end position="360"/>
    </location>
</feature>
<sequence>MKDMISTAVRVPAVTRSMVLRRFGDPETALELTERHPVPAPGRGEVLIAVRAVSVGRTLDLATRAGLPPFAPQVRLPHVLGADHVGEVVAHGDGVGGPALGTRVAVFPVVCCGRCDACAAGRTELCGGMELIGVHRPGAYAGYCRVPAANVRPVPEDMSDGAACALALNGPVAHRQLEVAGVEQGDWVLVNGAAGGLGTALCAVALHRGLRVLACARQPWQREALRTLGVQAALDPGADDFAAAVGSLTDGRGVAAVVDNLATQELAAALPAVLAPGGALVCSGALGAGTARLDLRALYLRSQRVLGVRTARLTDVDATWAAAAGGLRPVVDERRAFGVEDAAEAHRYLDEGRNFGRVVLAWS</sequence>
<dbReference type="InterPro" id="IPR011032">
    <property type="entry name" value="GroES-like_sf"/>
</dbReference>
<evidence type="ECO:0000256" key="3">
    <source>
        <dbReference type="ARBA" id="ARBA00013190"/>
    </source>
</evidence>
<dbReference type="PANTHER" id="PTHR42940">
    <property type="entry name" value="ALCOHOL DEHYDROGENASE 1-RELATED"/>
    <property type="match status" value="1"/>
</dbReference>
<dbReference type="GO" id="GO:0005737">
    <property type="term" value="C:cytoplasm"/>
    <property type="evidence" value="ECO:0007669"/>
    <property type="project" value="TreeGrafter"/>
</dbReference>
<dbReference type="Gene3D" id="3.90.180.10">
    <property type="entry name" value="Medium-chain alcohol dehydrogenases, catalytic domain"/>
    <property type="match status" value="1"/>
</dbReference>
<dbReference type="InterPro" id="IPR036291">
    <property type="entry name" value="NAD(P)-bd_dom_sf"/>
</dbReference>
<comment type="catalytic activity">
    <reaction evidence="8">
        <text>a primary alcohol + NAD(+) = an aldehyde + NADH + H(+)</text>
        <dbReference type="Rhea" id="RHEA:10736"/>
        <dbReference type="ChEBI" id="CHEBI:15378"/>
        <dbReference type="ChEBI" id="CHEBI:15734"/>
        <dbReference type="ChEBI" id="CHEBI:17478"/>
        <dbReference type="ChEBI" id="CHEBI:57540"/>
        <dbReference type="ChEBI" id="CHEBI:57945"/>
        <dbReference type="EC" id="1.1.1.1"/>
    </reaction>
</comment>
<evidence type="ECO:0000259" key="9">
    <source>
        <dbReference type="SMART" id="SM00829"/>
    </source>
</evidence>
<dbReference type="InterPro" id="IPR013154">
    <property type="entry name" value="ADH-like_N"/>
</dbReference>
<dbReference type="EC" id="1.1.1.1" evidence="3"/>
<accession>A0A1W7D5V2</accession>
<protein>
    <recommendedName>
        <fullName evidence="3">alcohol dehydrogenase</fullName>
        <ecNumber evidence="3">1.1.1.1</ecNumber>
    </recommendedName>
</protein>
<evidence type="ECO:0000256" key="4">
    <source>
        <dbReference type="ARBA" id="ARBA00022723"/>
    </source>
</evidence>
<dbReference type="SUPFAM" id="SSF50129">
    <property type="entry name" value="GroES-like"/>
    <property type="match status" value="1"/>
</dbReference>
<dbReference type="OrthoDB" id="9792162at2"/>
<keyword evidence="4" id="KW-0479">Metal-binding</keyword>
<comment type="cofactor">
    <cofactor evidence="1">
        <name>Zn(2+)</name>
        <dbReference type="ChEBI" id="CHEBI:29105"/>
    </cofactor>
</comment>
<dbReference type="KEGG" id="smao:CAG99_26925"/>
<comment type="similarity">
    <text evidence="2">Belongs to the zinc-containing alcohol dehydrogenase family.</text>
</comment>
<evidence type="ECO:0000256" key="1">
    <source>
        <dbReference type="ARBA" id="ARBA00001947"/>
    </source>
</evidence>
<organism evidence="10 11">
    <name type="scientific">Streptomyces marincola</name>
    <dbReference type="NCBI Taxonomy" id="2878388"/>
    <lineage>
        <taxon>Bacteria</taxon>
        <taxon>Bacillati</taxon>
        <taxon>Actinomycetota</taxon>
        <taxon>Actinomycetes</taxon>
        <taxon>Kitasatosporales</taxon>
        <taxon>Streptomycetaceae</taxon>
        <taxon>Streptomyces</taxon>
    </lineage>
</organism>
<dbReference type="InterPro" id="IPR013149">
    <property type="entry name" value="ADH-like_C"/>
</dbReference>
<dbReference type="SUPFAM" id="SSF51735">
    <property type="entry name" value="NAD(P)-binding Rossmann-fold domains"/>
    <property type="match status" value="1"/>
</dbReference>
<reference evidence="10 11" key="1">
    <citation type="submission" date="2017-05" db="EMBL/GenBank/DDBJ databases">
        <title>Complete genome sequence of Streptomyces sp. SCSIO 03032 revealed the diverse biosynthetic pathways for its bioactive secondary metabolites.</title>
        <authorList>
            <person name="Ma L."/>
            <person name="Zhu Y."/>
            <person name="Zhang W."/>
            <person name="Zhang G."/>
            <person name="Tian X."/>
            <person name="Zhang S."/>
            <person name="Zhang C."/>
        </authorList>
    </citation>
    <scope>NUCLEOTIDE SEQUENCE [LARGE SCALE GENOMIC DNA]</scope>
    <source>
        <strain evidence="10 11">SCSIO 03032</strain>
    </source>
</reference>
<keyword evidence="11" id="KW-1185">Reference proteome</keyword>
<evidence type="ECO:0000313" key="10">
    <source>
        <dbReference type="EMBL" id="ARQ71980.1"/>
    </source>
</evidence>
<dbReference type="Pfam" id="PF08240">
    <property type="entry name" value="ADH_N"/>
    <property type="match status" value="1"/>
</dbReference>
<dbReference type="Proteomes" id="UP000194218">
    <property type="component" value="Chromosome"/>
</dbReference>
<dbReference type="SMART" id="SM00829">
    <property type="entry name" value="PKS_ER"/>
    <property type="match status" value="1"/>
</dbReference>
<dbReference type="Pfam" id="PF00107">
    <property type="entry name" value="ADH_zinc_N"/>
    <property type="match status" value="1"/>
</dbReference>
<evidence type="ECO:0000313" key="11">
    <source>
        <dbReference type="Proteomes" id="UP000194218"/>
    </source>
</evidence>
<gene>
    <name evidence="10" type="ORF">CAG99_26925</name>
</gene>
<dbReference type="InterPro" id="IPR020843">
    <property type="entry name" value="ER"/>
</dbReference>
<name>A0A1W7D5V2_9ACTN</name>
<keyword evidence="6" id="KW-0560">Oxidoreductase</keyword>
<proteinExistence type="inferred from homology"/>
<comment type="catalytic activity">
    <reaction evidence="7">
        <text>a secondary alcohol + NAD(+) = a ketone + NADH + H(+)</text>
        <dbReference type="Rhea" id="RHEA:10740"/>
        <dbReference type="ChEBI" id="CHEBI:15378"/>
        <dbReference type="ChEBI" id="CHEBI:17087"/>
        <dbReference type="ChEBI" id="CHEBI:35681"/>
        <dbReference type="ChEBI" id="CHEBI:57540"/>
        <dbReference type="ChEBI" id="CHEBI:57945"/>
        <dbReference type="EC" id="1.1.1.1"/>
    </reaction>
</comment>
<keyword evidence="5" id="KW-0862">Zinc</keyword>